<dbReference type="Proteomes" id="UP001283361">
    <property type="component" value="Unassembled WGS sequence"/>
</dbReference>
<organism evidence="1 2">
    <name type="scientific">Elysia crispata</name>
    <name type="common">lettuce slug</name>
    <dbReference type="NCBI Taxonomy" id="231223"/>
    <lineage>
        <taxon>Eukaryota</taxon>
        <taxon>Metazoa</taxon>
        <taxon>Spiralia</taxon>
        <taxon>Lophotrochozoa</taxon>
        <taxon>Mollusca</taxon>
        <taxon>Gastropoda</taxon>
        <taxon>Heterobranchia</taxon>
        <taxon>Euthyneura</taxon>
        <taxon>Panpulmonata</taxon>
        <taxon>Sacoglossa</taxon>
        <taxon>Placobranchoidea</taxon>
        <taxon>Plakobranchidae</taxon>
        <taxon>Elysia</taxon>
    </lineage>
</organism>
<evidence type="ECO:0000313" key="2">
    <source>
        <dbReference type="Proteomes" id="UP001283361"/>
    </source>
</evidence>
<accession>A0AAE1D6H0</accession>
<name>A0AAE1D6H0_9GAST</name>
<gene>
    <name evidence="1" type="ORF">RRG08_033381</name>
</gene>
<reference evidence="1" key="1">
    <citation type="journal article" date="2023" name="G3 (Bethesda)">
        <title>A reference genome for the long-term kleptoplast-retaining sea slug Elysia crispata morphotype clarki.</title>
        <authorList>
            <person name="Eastman K.E."/>
            <person name="Pendleton A.L."/>
            <person name="Shaikh M.A."/>
            <person name="Suttiyut T."/>
            <person name="Ogas R."/>
            <person name="Tomko P."/>
            <person name="Gavelis G."/>
            <person name="Widhalm J.R."/>
            <person name="Wisecaver J.H."/>
        </authorList>
    </citation>
    <scope>NUCLEOTIDE SEQUENCE</scope>
    <source>
        <strain evidence="1">ECLA1</strain>
    </source>
</reference>
<proteinExistence type="predicted"/>
<dbReference type="AlphaFoldDB" id="A0AAE1D6H0"/>
<dbReference type="EMBL" id="JAWDGP010005163">
    <property type="protein sequence ID" value="KAK3759136.1"/>
    <property type="molecule type" value="Genomic_DNA"/>
</dbReference>
<keyword evidence="2" id="KW-1185">Reference proteome</keyword>
<sequence length="135" mass="14786">MALWSTENCGPTRPIKAALSHGLATSFLCSRCNRDCHSRRGPIQPCEEVQPLQQGLSLTTWAHTTMRGGAAAATGTVTHDVGPYNHARRCSRCNRDCHSRRGPIQPCEEVQPLQQGLSLTTWAHTTMRGGATIRH</sequence>
<evidence type="ECO:0000313" key="1">
    <source>
        <dbReference type="EMBL" id="KAK3759136.1"/>
    </source>
</evidence>
<protein>
    <submittedName>
        <fullName evidence="1">Uncharacterized protein</fullName>
    </submittedName>
</protein>
<comment type="caution">
    <text evidence="1">The sequence shown here is derived from an EMBL/GenBank/DDBJ whole genome shotgun (WGS) entry which is preliminary data.</text>
</comment>